<reference evidence="1 3" key="1">
    <citation type="submission" date="2019-11" db="EMBL/GenBank/DDBJ databases">
        <title>Whole Genome Sequencing and Comparative Genomic Analyses of Lysinibacillus pakistanensis LZH-9, a Halotolerant Strain with Excellent COD Removal Capability.</title>
        <authorList>
            <person name="Zhou H."/>
        </authorList>
    </citation>
    <scope>NUCLEOTIDE SEQUENCE [LARGE SCALE GENOMIC DNA]</scope>
    <source>
        <strain evidence="1 3">LZH-9</strain>
    </source>
</reference>
<organism evidence="2 4">
    <name type="scientific">Lysinibacillus pakistanensis</name>
    <dbReference type="NCBI Taxonomy" id="759811"/>
    <lineage>
        <taxon>Bacteria</taxon>
        <taxon>Bacillati</taxon>
        <taxon>Bacillota</taxon>
        <taxon>Bacilli</taxon>
        <taxon>Bacillales</taxon>
        <taxon>Bacillaceae</taxon>
        <taxon>Lysinibacillus</taxon>
    </lineage>
</organism>
<gene>
    <name evidence="1" type="ORF">GDS87_03410</name>
    <name evidence="2" type="ORF">QNH24_03780</name>
</gene>
<evidence type="ECO:0000313" key="1">
    <source>
        <dbReference type="EMBL" id="QGG50044.1"/>
    </source>
</evidence>
<name>A0AAX3WWW3_9BACI</name>
<sequence length="115" mass="13114">MDSKIIEVIESYNKYLEGLPKGCIAIAEQIRKNDIPQALQSILHFSEGASWLTTASDLLSKNNILVRFEVERVHEFLEEVNNGLSIQDYVLVADMFEYEIAPFFEETPYIVGVQS</sequence>
<evidence type="ECO:0000313" key="3">
    <source>
        <dbReference type="Proteomes" id="UP000373269"/>
    </source>
</evidence>
<dbReference type="RefSeq" id="WP_283870822.1">
    <property type="nucleotide sequence ID" value="NZ_CP045835.1"/>
</dbReference>
<dbReference type="EMBL" id="CP045835">
    <property type="protein sequence ID" value="QGG50044.1"/>
    <property type="molecule type" value="Genomic_DNA"/>
</dbReference>
<dbReference type="EMBL" id="CP126101">
    <property type="protein sequence ID" value="WHY52370.1"/>
    <property type="molecule type" value="Genomic_DNA"/>
</dbReference>
<reference evidence="2" key="2">
    <citation type="submission" date="2023-05" db="EMBL/GenBank/DDBJ databases">
        <title>Comparative genomics of Bacillaceae isolates and their secondary metabolite potential.</title>
        <authorList>
            <person name="Song L."/>
            <person name="Nielsen L.J."/>
            <person name="Mohite O."/>
            <person name="Xu X."/>
            <person name="Weber T."/>
            <person name="Kovacs A.T."/>
        </authorList>
    </citation>
    <scope>NUCLEOTIDE SEQUENCE</scope>
    <source>
        <strain evidence="2">LY1</strain>
    </source>
</reference>
<evidence type="ECO:0000313" key="4">
    <source>
        <dbReference type="Proteomes" id="UP001178322"/>
    </source>
</evidence>
<evidence type="ECO:0000313" key="2">
    <source>
        <dbReference type="EMBL" id="WHY52370.1"/>
    </source>
</evidence>
<dbReference type="Proteomes" id="UP001178322">
    <property type="component" value="Chromosome"/>
</dbReference>
<protein>
    <submittedName>
        <fullName evidence="2">Uncharacterized protein</fullName>
    </submittedName>
</protein>
<proteinExistence type="predicted"/>
<keyword evidence="3" id="KW-1185">Reference proteome</keyword>
<accession>A0AAX3WWW3</accession>
<dbReference type="AlphaFoldDB" id="A0AAX3WWW3"/>
<dbReference type="Proteomes" id="UP000373269">
    <property type="component" value="Chromosome"/>
</dbReference>